<feature type="transmembrane region" description="Helical" evidence="1">
    <location>
        <begin position="21"/>
        <end position="39"/>
    </location>
</feature>
<accession>A0AAX4PUD3</accession>
<reference evidence="2" key="1">
    <citation type="submission" date="2024-04" db="EMBL/GenBank/DDBJ databases">
        <authorList>
            <person name="Soro O."/>
            <person name="Kigen C."/>
            <person name="Nyerere A."/>
            <person name="Musila L."/>
        </authorList>
    </citation>
    <scope>NUCLEOTIDE SEQUENCE</scope>
</reference>
<evidence type="ECO:0000313" key="3">
    <source>
        <dbReference type="Proteomes" id="UP001432787"/>
    </source>
</evidence>
<dbReference type="Proteomes" id="UP001432787">
    <property type="component" value="Segment"/>
</dbReference>
<organism evidence="2 3">
    <name type="scientific">Enterococcus phage vB_Efs6_KEN16</name>
    <dbReference type="NCBI Taxonomy" id="3138325"/>
    <lineage>
        <taxon>Viruses</taxon>
        <taxon>Duplodnaviria</taxon>
        <taxon>Heunggongvirae</taxon>
        <taxon>Uroviricota</taxon>
        <taxon>Caudoviricetes</taxon>
        <taxon>Herelleviridae</taxon>
        <taxon>Brockvirinae</taxon>
        <taxon>Kochikohdavirus</taxon>
    </lineage>
</organism>
<dbReference type="EMBL" id="PP582187">
    <property type="protein sequence ID" value="WZP35699.1"/>
    <property type="molecule type" value="Genomic_DNA"/>
</dbReference>
<proteinExistence type="predicted"/>
<name>A0AAX4PUD3_9CAUD</name>
<evidence type="ECO:0000313" key="2">
    <source>
        <dbReference type="EMBL" id="WZP35699.1"/>
    </source>
</evidence>
<keyword evidence="1" id="KW-1133">Transmembrane helix</keyword>
<sequence>MESRWDVRRCHVSTYSGIGNYRFALFYILFNGYLLIANFQ</sequence>
<protein>
    <submittedName>
        <fullName evidence="2">Uncharacterized protein</fullName>
    </submittedName>
</protein>
<keyword evidence="1" id="KW-0812">Transmembrane</keyword>
<evidence type="ECO:0000256" key="1">
    <source>
        <dbReference type="SAM" id="Phobius"/>
    </source>
</evidence>
<keyword evidence="1" id="KW-0472">Membrane</keyword>